<evidence type="ECO:0008006" key="3">
    <source>
        <dbReference type="Google" id="ProtNLM"/>
    </source>
</evidence>
<dbReference type="Gene3D" id="1.10.520.40">
    <property type="entry name" value="CRISPR-associated protein Cse2"/>
    <property type="match status" value="1"/>
</dbReference>
<evidence type="ECO:0000313" key="2">
    <source>
        <dbReference type="Proteomes" id="UP000237423"/>
    </source>
</evidence>
<name>A0A2S5CIT6_9GAMM</name>
<dbReference type="InterPro" id="IPR038287">
    <property type="entry name" value="Cse2_sf"/>
</dbReference>
<reference evidence="1 2" key="1">
    <citation type="submission" date="2017-11" db="EMBL/GenBank/DDBJ databases">
        <title>Draft Genome Sequence of Methylobacter psychrotolerans Sph1T, an Obligate Methanotroph from Low-Temperature Environments.</title>
        <authorList>
            <person name="Oshkin I.Y."/>
            <person name="Miroshnikov K."/>
            <person name="Belova S.E."/>
            <person name="Korzhenkov A."/>
            <person name="Toshchakov S.V."/>
            <person name="Dedysh S.N."/>
        </authorList>
    </citation>
    <scope>NUCLEOTIDE SEQUENCE [LARGE SCALE GENOMIC DNA]</scope>
    <source>
        <strain evidence="1 2">Sph1</strain>
    </source>
</reference>
<dbReference type="EMBL" id="PGFZ01000009">
    <property type="protein sequence ID" value="POZ50714.1"/>
    <property type="molecule type" value="Genomic_DNA"/>
</dbReference>
<proteinExistence type="predicted"/>
<comment type="caution">
    <text evidence="1">The sequence shown here is derived from an EMBL/GenBank/DDBJ whole genome shotgun (WGS) entry which is preliminary data.</text>
</comment>
<dbReference type="RefSeq" id="WP_211299257.1">
    <property type="nucleotide sequence ID" value="NZ_PGFZ01000009.1"/>
</dbReference>
<accession>A0A2S5CIT6</accession>
<dbReference type="NCBIfam" id="TIGR02548">
    <property type="entry name" value="casB_cse2"/>
    <property type="match status" value="1"/>
</dbReference>
<dbReference type="AlphaFoldDB" id="A0A2S5CIT6"/>
<dbReference type="CDD" id="cd09731">
    <property type="entry name" value="Cse2_I-E"/>
    <property type="match status" value="1"/>
</dbReference>
<dbReference type="Pfam" id="PF09485">
    <property type="entry name" value="CRISPR_Cse2"/>
    <property type="match status" value="1"/>
</dbReference>
<gene>
    <name evidence="1" type="ORF">AADEFJLK_03611</name>
</gene>
<dbReference type="Proteomes" id="UP000237423">
    <property type="component" value="Unassembled WGS sequence"/>
</dbReference>
<organism evidence="1 2">
    <name type="scientific">Methylovulum psychrotolerans</name>
    <dbReference type="NCBI Taxonomy" id="1704499"/>
    <lineage>
        <taxon>Bacteria</taxon>
        <taxon>Pseudomonadati</taxon>
        <taxon>Pseudomonadota</taxon>
        <taxon>Gammaproteobacteria</taxon>
        <taxon>Methylococcales</taxon>
        <taxon>Methylococcaceae</taxon>
        <taxon>Methylovulum</taxon>
    </lineage>
</organism>
<dbReference type="InterPro" id="IPR013382">
    <property type="entry name" value="CRISPR-assoc_prot_Cse2"/>
</dbReference>
<sequence>MSEMTRSHKSTQPNKSTQFVNFIIDLTQTDNGVAAAFKRADNPATEYQCWEYLARFIDIDKDYERLPYATIASAIAKAKASQNGAMRIGEAIARCYEDGNNSDQAKAKLRRLLACDDIDEACRVLRPLFSLIDSKAGIPLDYASLLQDLRGFHSDDQRQRVKSRWAQNFYRHTTTGEADA</sequence>
<protein>
    <recommendedName>
        <fullName evidence="3">Type I-E CRISPR-associated protein Cse2/CasB</fullName>
    </recommendedName>
</protein>
<evidence type="ECO:0000313" key="1">
    <source>
        <dbReference type="EMBL" id="POZ50714.1"/>
    </source>
</evidence>